<dbReference type="Proteomes" id="UP001472866">
    <property type="component" value="Chromosome 15"/>
</dbReference>
<name>A0AAX4PJ72_9CHLO</name>
<evidence type="ECO:0000313" key="1">
    <source>
        <dbReference type="EMBL" id="WZN66338.1"/>
    </source>
</evidence>
<reference evidence="1 2" key="1">
    <citation type="submission" date="2024-03" db="EMBL/GenBank/DDBJ databases">
        <title>Complete genome sequence of the green alga Chloropicon roscoffensis RCC1871.</title>
        <authorList>
            <person name="Lemieux C."/>
            <person name="Pombert J.-F."/>
            <person name="Otis C."/>
            <person name="Turmel M."/>
        </authorList>
    </citation>
    <scope>NUCLEOTIDE SEQUENCE [LARGE SCALE GENOMIC DNA]</scope>
    <source>
        <strain evidence="1 2">RCC1871</strain>
    </source>
</reference>
<gene>
    <name evidence="1" type="ORF">HKI87_15g79030</name>
</gene>
<protein>
    <submittedName>
        <fullName evidence="1">Uncharacterized protein</fullName>
    </submittedName>
</protein>
<dbReference type="EMBL" id="CP151515">
    <property type="protein sequence ID" value="WZN66338.1"/>
    <property type="molecule type" value="Genomic_DNA"/>
</dbReference>
<dbReference type="AlphaFoldDB" id="A0AAX4PJ72"/>
<organism evidence="1 2">
    <name type="scientific">Chloropicon roscoffensis</name>
    <dbReference type="NCBI Taxonomy" id="1461544"/>
    <lineage>
        <taxon>Eukaryota</taxon>
        <taxon>Viridiplantae</taxon>
        <taxon>Chlorophyta</taxon>
        <taxon>Chloropicophyceae</taxon>
        <taxon>Chloropicales</taxon>
        <taxon>Chloropicaceae</taxon>
        <taxon>Chloropicon</taxon>
    </lineage>
</organism>
<proteinExistence type="predicted"/>
<evidence type="ECO:0000313" key="2">
    <source>
        <dbReference type="Proteomes" id="UP001472866"/>
    </source>
</evidence>
<keyword evidence="2" id="KW-1185">Reference proteome</keyword>
<sequence length="61" mass="6695">MNSLSRPGGIGLASTSNALRAAFRLRVFLGYNARYVQSGAREASWMMILSFYSHNGLLISL</sequence>
<accession>A0AAX4PJ72</accession>